<accession>A0A1H3BK89</accession>
<dbReference type="EMBL" id="FNOU01000002">
    <property type="protein sequence ID" value="SDX42128.1"/>
    <property type="molecule type" value="Genomic_DNA"/>
</dbReference>
<name>A0A1H3BK89_EUBBA</name>
<keyword evidence="2" id="KW-1185">Reference proteome</keyword>
<dbReference type="STRING" id="1528.SAMN04488579_102105"/>
<gene>
    <name evidence="1" type="ORF">SAMN04488579_102105</name>
</gene>
<evidence type="ECO:0000313" key="2">
    <source>
        <dbReference type="Proteomes" id="UP000199652"/>
    </source>
</evidence>
<sequence length="114" mass="12836">MKLEICKKEYESVGLSTQKYKKLISAMEEIGNKNFFESPFEEKELRKMAEIISDATDGKADVEKIMDEGDVVEIVIAFNRIQADVNIRWGKAIEAMKSDFFTGAEGQESSAQTS</sequence>
<proteinExistence type="predicted"/>
<protein>
    <submittedName>
        <fullName evidence="1">Uncharacterized protein</fullName>
    </submittedName>
</protein>
<dbReference type="AlphaFoldDB" id="A0A1H3BK89"/>
<dbReference type="Proteomes" id="UP000199652">
    <property type="component" value="Unassembled WGS sequence"/>
</dbReference>
<dbReference type="RefSeq" id="WP_090242826.1">
    <property type="nucleotide sequence ID" value="NZ_FNOU01000002.1"/>
</dbReference>
<reference evidence="2" key="1">
    <citation type="submission" date="2016-10" db="EMBL/GenBank/DDBJ databases">
        <authorList>
            <person name="Varghese N."/>
            <person name="Submissions S."/>
        </authorList>
    </citation>
    <scope>NUCLEOTIDE SEQUENCE [LARGE SCALE GENOMIC DNA]</scope>
    <source>
        <strain evidence="2">VPI 5359</strain>
    </source>
</reference>
<evidence type="ECO:0000313" key="1">
    <source>
        <dbReference type="EMBL" id="SDX42128.1"/>
    </source>
</evidence>
<organism evidence="1 2">
    <name type="scientific">Eubacterium barkeri</name>
    <name type="common">Clostridium barkeri</name>
    <dbReference type="NCBI Taxonomy" id="1528"/>
    <lineage>
        <taxon>Bacteria</taxon>
        <taxon>Bacillati</taxon>
        <taxon>Bacillota</taxon>
        <taxon>Clostridia</taxon>
        <taxon>Eubacteriales</taxon>
        <taxon>Eubacteriaceae</taxon>
        <taxon>Eubacterium</taxon>
    </lineage>
</organism>